<protein>
    <submittedName>
        <fullName evidence="2">Cytochrome C</fullName>
    </submittedName>
</protein>
<dbReference type="AlphaFoldDB" id="A0A5J5IDH2"/>
<accession>A0A5J5IDH2</accession>
<name>A0A5J5IDH2_9BACT</name>
<reference evidence="2 3" key="1">
    <citation type="submission" date="2019-09" db="EMBL/GenBank/DDBJ databases">
        <title>Draft genome sequence of Ginsengibacter sp. BR5-29.</title>
        <authorList>
            <person name="Im W.-T."/>
        </authorList>
    </citation>
    <scope>NUCLEOTIDE SEQUENCE [LARGE SCALE GENOMIC DNA]</scope>
    <source>
        <strain evidence="2 3">BR5-29</strain>
    </source>
</reference>
<dbReference type="SMART" id="SM01235">
    <property type="entry name" value="Haem_bd"/>
    <property type="match status" value="1"/>
</dbReference>
<dbReference type="Pfam" id="PF14376">
    <property type="entry name" value="Haem_bd"/>
    <property type="match status" value="1"/>
</dbReference>
<comment type="caution">
    <text evidence="2">The sequence shown here is derived from an EMBL/GenBank/DDBJ whole genome shotgun (WGS) entry which is preliminary data.</text>
</comment>
<organism evidence="2 3">
    <name type="scientific">Ginsengibacter hankyongi</name>
    <dbReference type="NCBI Taxonomy" id="2607284"/>
    <lineage>
        <taxon>Bacteria</taxon>
        <taxon>Pseudomonadati</taxon>
        <taxon>Bacteroidota</taxon>
        <taxon>Chitinophagia</taxon>
        <taxon>Chitinophagales</taxon>
        <taxon>Chitinophagaceae</taxon>
        <taxon>Ginsengibacter</taxon>
    </lineage>
</organism>
<keyword evidence="3" id="KW-1185">Reference proteome</keyword>
<evidence type="ECO:0000313" key="2">
    <source>
        <dbReference type="EMBL" id="KAA9038002.1"/>
    </source>
</evidence>
<dbReference type="RefSeq" id="WP_150415540.1">
    <property type="nucleotide sequence ID" value="NZ_VYQF01000004.1"/>
</dbReference>
<dbReference type="Proteomes" id="UP000326903">
    <property type="component" value="Unassembled WGS sequence"/>
</dbReference>
<dbReference type="InterPro" id="IPR025992">
    <property type="entry name" value="Haem-bd"/>
</dbReference>
<evidence type="ECO:0000259" key="1">
    <source>
        <dbReference type="SMART" id="SM01235"/>
    </source>
</evidence>
<dbReference type="EMBL" id="VYQF01000004">
    <property type="protein sequence ID" value="KAA9038002.1"/>
    <property type="molecule type" value="Genomic_DNA"/>
</dbReference>
<feature type="domain" description="Haem-binding" evidence="1">
    <location>
        <begin position="10"/>
        <end position="145"/>
    </location>
</feature>
<proteinExistence type="predicted"/>
<evidence type="ECO:0000313" key="3">
    <source>
        <dbReference type="Proteomes" id="UP000326903"/>
    </source>
</evidence>
<sequence length="169" mass="19344">MVKKILLVLLIILIVIQFIKPQKNIHPGPQPADISTLYPVPADVDSLLVVACKDCHTNNTRYPWYNNFQPVAWFLANHVKDGTRSFNLNEFATYPVARQYDKIEEIKKQIDKGDMPLSSYTIIHRDAKLTDAQKNTIITWSENIRKDMEAKYPKDSLIRKKKPVPPGAG</sequence>
<gene>
    <name evidence="2" type="ORF">FW778_14640</name>
</gene>